<dbReference type="InterPro" id="IPR037185">
    <property type="entry name" value="EmrE-like"/>
</dbReference>
<sequence>MQPIPQLSMAAAFASLISLQVGAAFAKTIYPFVGPEGVTALRIGITALILCLITRPWTLRIERSSWPNLLMYGGMIGLMNILIYRAFLHIPIGIAISIEVLGPLSVSLLSTKRKSDVVWIMFALFGVMLLPYGQSSFSLNAIGVLYAVLAAISWGIYISYASKVSHLGAGGVCIGMVVAASFGVPIGISQVGLDLFKPEILALGLTVAILSSTIPFLLDVYALKSLPKSIFGVLMSASPAVSAIAGWFILGEQLSTVQWAGIFAISIACIGATLPAYVSDKTA</sequence>
<dbReference type="OrthoDB" id="9815120at2"/>
<evidence type="ECO:0000256" key="1">
    <source>
        <dbReference type="ARBA" id="ARBA00004141"/>
    </source>
</evidence>
<protein>
    <submittedName>
        <fullName evidence="8">Inner membrane transporter RhtA</fullName>
    </submittedName>
</protein>
<feature type="transmembrane region" description="Helical" evidence="6">
    <location>
        <begin position="117"/>
        <end position="133"/>
    </location>
</feature>
<dbReference type="Pfam" id="PF00892">
    <property type="entry name" value="EamA"/>
    <property type="match status" value="1"/>
</dbReference>
<comment type="similarity">
    <text evidence="2">Belongs to the EamA transporter family.</text>
</comment>
<dbReference type="PANTHER" id="PTHR32322">
    <property type="entry name" value="INNER MEMBRANE TRANSPORTER"/>
    <property type="match status" value="1"/>
</dbReference>
<evidence type="ECO:0000313" key="8">
    <source>
        <dbReference type="EMBL" id="SHG12890.1"/>
    </source>
</evidence>
<feature type="transmembrane region" description="Helical" evidence="6">
    <location>
        <begin position="200"/>
        <end position="218"/>
    </location>
</feature>
<feature type="domain" description="EamA" evidence="7">
    <location>
        <begin position="142"/>
        <end position="271"/>
    </location>
</feature>
<feature type="transmembrane region" description="Helical" evidence="6">
    <location>
        <begin position="139"/>
        <end position="160"/>
    </location>
</feature>
<dbReference type="RefSeq" id="WP_072840782.1">
    <property type="nucleotide sequence ID" value="NZ_FQVF01000016.1"/>
</dbReference>
<keyword evidence="9" id="KW-1185">Reference proteome</keyword>
<feature type="transmembrane region" description="Helical" evidence="6">
    <location>
        <begin position="66"/>
        <end position="84"/>
    </location>
</feature>
<accession>A0A1M5HA53</accession>
<evidence type="ECO:0000256" key="5">
    <source>
        <dbReference type="ARBA" id="ARBA00023136"/>
    </source>
</evidence>
<comment type="subcellular location">
    <subcellularLocation>
        <location evidence="1">Membrane</location>
        <topology evidence="1">Multi-pass membrane protein</topology>
    </subcellularLocation>
</comment>
<keyword evidence="4 6" id="KW-1133">Transmembrane helix</keyword>
<evidence type="ECO:0000256" key="4">
    <source>
        <dbReference type="ARBA" id="ARBA00022989"/>
    </source>
</evidence>
<proteinExistence type="inferred from homology"/>
<evidence type="ECO:0000256" key="6">
    <source>
        <dbReference type="SAM" id="Phobius"/>
    </source>
</evidence>
<evidence type="ECO:0000259" key="7">
    <source>
        <dbReference type="Pfam" id="PF00892"/>
    </source>
</evidence>
<evidence type="ECO:0000256" key="2">
    <source>
        <dbReference type="ARBA" id="ARBA00007362"/>
    </source>
</evidence>
<feature type="transmembrane region" description="Helical" evidence="6">
    <location>
        <begin position="230"/>
        <end position="250"/>
    </location>
</feature>
<dbReference type="InterPro" id="IPR050638">
    <property type="entry name" value="AA-Vitamin_Transporters"/>
</dbReference>
<dbReference type="AlphaFoldDB" id="A0A1M5HA53"/>
<feature type="transmembrane region" description="Helical" evidence="6">
    <location>
        <begin position="167"/>
        <end position="188"/>
    </location>
</feature>
<feature type="transmembrane region" description="Helical" evidence="6">
    <location>
        <begin position="36"/>
        <end position="54"/>
    </location>
</feature>
<organism evidence="8 9">
    <name type="scientific">Marinomonas polaris DSM 16579</name>
    <dbReference type="NCBI Taxonomy" id="1122206"/>
    <lineage>
        <taxon>Bacteria</taxon>
        <taxon>Pseudomonadati</taxon>
        <taxon>Pseudomonadota</taxon>
        <taxon>Gammaproteobacteria</taxon>
        <taxon>Oceanospirillales</taxon>
        <taxon>Oceanospirillaceae</taxon>
        <taxon>Marinomonas</taxon>
    </lineage>
</organism>
<dbReference type="GO" id="GO:0016020">
    <property type="term" value="C:membrane"/>
    <property type="evidence" value="ECO:0007669"/>
    <property type="project" value="UniProtKB-SubCell"/>
</dbReference>
<evidence type="ECO:0000313" key="9">
    <source>
        <dbReference type="Proteomes" id="UP000184517"/>
    </source>
</evidence>
<dbReference type="InterPro" id="IPR000620">
    <property type="entry name" value="EamA_dom"/>
</dbReference>
<dbReference type="SUPFAM" id="SSF103481">
    <property type="entry name" value="Multidrug resistance efflux transporter EmrE"/>
    <property type="match status" value="1"/>
</dbReference>
<keyword evidence="5 6" id="KW-0472">Membrane</keyword>
<feature type="transmembrane region" description="Helical" evidence="6">
    <location>
        <begin position="256"/>
        <end position="278"/>
    </location>
</feature>
<gene>
    <name evidence="8" type="ORF">SAMN02745753_03312</name>
</gene>
<reference evidence="9" key="1">
    <citation type="submission" date="2016-11" db="EMBL/GenBank/DDBJ databases">
        <authorList>
            <person name="Varghese N."/>
            <person name="Submissions S."/>
        </authorList>
    </citation>
    <scope>NUCLEOTIDE SEQUENCE [LARGE SCALE GENOMIC DNA]</scope>
    <source>
        <strain evidence="9">DSM 16579</strain>
    </source>
</reference>
<dbReference type="STRING" id="1122206.SAMN02745753_03312"/>
<dbReference type="Proteomes" id="UP000184517">
    <property type="component" value="Unassembled WGS sequence"/>
</dbReference>
<keyword evidence="3 6" id="KW-0812">Transmembrane</keyword>
<dbReference type="PANTHER" id="PTHR32322:SF2">
    <property type="entry name" value="EAMA DOMAIN-CONTAINING PROTEIN"/>
    <property type="match status" value="1"/>
</dbReference>
<dbReference type="EMBL" id="FQVF01000016">
    <property type="protein sequence ID" value="SHG12890.1"/>
    <property type="molecule type" value="Genomic_DNA"/>
</dbReference>
<evidence type="ECO:0000256" key="3">
    <source>
        <dbReference type="ARBA" id="ARBA00022692"/>
    </source>
</evidence>
<feature type="transmembrane region" description="Helical" evidence="6">
    <location>
        <begin position="90"/>
        <end position="110"/>
    </location>
</feature>
<name>A0A1M5HA53_9GAMM</name>